<gene>
    <name evidence="1" type="ORF">MB27_16870</name>
</gene>
<name>A0A0A6UPX5_ACTUT</name>
<sequence>MKIVRGLVTGALIAALAVALGACGPIGVHDSRLVLGGEPSVSALDGYIRFGVPQGGTEGEPRVRFRLDPLPADRPATPGIVTVGDMVTMEVEGGSISRGRITIDYEDLPAGVRPEMLNVFAWSADLGGWVPLPNTLTDAADRSISGDTVLFDSFVLGTWQLSPDEIDGDTVTTGAGTRLAVGPEAYPSFWSYARSAAVAAVNETVGDLTRTVSDGLVCEPRAANVSVAIATAPAGRVDACVVAGTGSQQVRIRNRYPFPLALKLPAGGQVWPAPAPESTGGPAGSLTAARNAALAYLNGTIALGGGETITLRLPPGRSAPVWLSGRLDWSVVALDAGLRQLDLLLPNSRALRPGTADLLLQAHAEHGAAARAGLARGDVADPSVQALLRTAGLSEAGRSVGDLFEFSDCVLRRTPEIYGSAKNVLSNLPKTGPSITQITSDCLVTIYDKYLLPGTRSTGGVLDTLKSATATVRKAVPAADRRPGYGAVSITITPR</sequence>
<evidence type="ECO:0008006" key="3">
    <source>
        <dbReference type="Google" id="ProtNLM"/>
    </source>
</evidence>
<protein>
    <recommendedName>
        <fullName evidence="3">Lipoprotein</fullName>
    </recommendedName>
</protein>
<accession>A0A0A6UPX5</accession>
<reference evidence="1 2" key="1">
    <citation type="submission" date="2014-10" db="EMBL/GenBank/DDBJ databases">
        <title>Draft genome sequence of Actinoplanes utahensis NRRL 12052.</title>
        <authorList>
            <person name="Velasco-Bucheli B."/>
            <person name="del Cerro C."/>
            <person name="Hormigo D."/>
            <person name="Garcia J.L."/>
            <person name="Acebal C."/>
            <person name="Arroyo M."/>
            <person name="de la Mata I."/>
        </authorList>
    </citation>
    <scope>NUCLEOTIDE SEQUENCE [LARGE SCALE GENOMIC DNA]</scope>
    <source>
        <strain evidence="1 2">NRRL 12052</strain>
    </source>
</reference>
<dbReference type="STRING" id="1869.MB27_16870"/>
<dbReference type="RefSeq" id="WP_152628731.1">
    <property type="nucleotide sequence ID" value="NZ_BAABKU010000014.1"/>
</dbReference>
<dbReference type="Proteomes" id="UP000054537">
    <property type="component" value="Unassembled WGS sequence"/>
</dbReference>
<proteinExistence type="predicted"/>
<dbReference type="PROSITE" id="PS51257">
    <property type="entry name" value="PROKAR_LIPOPROTEIN"/>
    <property type="match status" value="1"/>
</dbReference>
<dbReference type="EMBL" id="JRTT01000018">
    <property type="protein sequence ID" value="KHD76389.1"/>
    <property type="molecule type" value="Genomic_DNA"/>
</dbReference>
<comment type="caution">
    <text evidence="1">The sequence shown here is derived from an EMBL/GenBank/DDBJ whole genome shotgun (WGS) entry which is preliminary data.</text>
</comment>
<organism evidence="1 2">
    <name type="scientific">Actinoplanes utahensis</name>
    <dbReference type="NCBI Taxonomy" id="1869"/>
    <lineage>
        <taxon>Bacteria</taxon>
        <taxon>Bacillati</taxon>
        <taxon>Actinomycetota</taxon>
        <taxon>Actinomycetes</taxon>
        <taxon>Micromonosporales</taxon>
        <taxon>Micromonosporaceae</taxon>
        <taxon>Actinoplanes</taxon>
    </lineage>
</organism>
<dbReference type="OrthoDB" id="3278255at2"/>
<dbReference type="AlphaFoldDB" id="A0A0A6UPX5"/>
<evidence type="ECO:0000313" key="2">
    <source>
        <dbReference type="Proteomes" id="UP000054537"/>
    </source>
</evidence>
<keyword evidence="2" id="KW-1185">Reference proteome</keyword>
<evidence type="ECO:0000313" key="1">
    <source>
        <dbReference type="EMBL" id="KHD76389.1"/>
    </source>
</evidence>